<protein>
    <submittedName>
        <fullName evidence="2">Thaumatin family protein</fullName>
    </submittedName>
</protein>
<dbReference type="SMART" id="SM00205">
    <property type="entry name" value="THN"/>
    <property type="match status" value="1"/>
</dbReference>
<dbReference type="PANTHER" id="PTHR31013">
    <property type="entry name" value="THAUMATIN FAMILY PROTEIN-RELATED"/>
    <property type="match status" value="1"/>
</dbReference>
<evidence type="ECO:0000313" key="3">
    <source>
        <dbReference type="Proteomes" id="UP001595833"/>
    </source>
</evidence>
<sequence length="246" mass="26565">MRRFLCAVITVVAALAVVTPPVAAAADHTVTFVNRSGRPVWVGSTVNADGSRPLTGLPTLHNGQSATITIPESSAPNHWRGTFFARQDCTGASGSTFRCRVGDCGPLSDRCTTGERPASLAEFNFDRGDWLAPWYNVSYVNAFSLPITIEARDGVTPPGSAECTAVGCPEDLLPHCPPENLTRWADGRPMLCTNPNRDARTAYSNALSSRCPKAYAWSRHDTEPGNQVVRQCRRCTGFTVTFHPVA</sequence>
<dbReference type="InterPro" id="IPR037176">
    <property type="entry name" value="Osmotin/thaumatin-like_sf"/>
</dbReference>
<dbReference type="EMBL" id="JBHSJB010000006">
    <property type="protein sequence ID" value="MFC5053391.1"/>
    <property type="molecule type" value="Genomic_DNA"/>
</dbReference>
<dbReference type="PIRSF" id="PIRSF002703">
    <property type="entry name" value="Thaumatin"/>
    <property type="match status" value="1"/>
</dbReference>
<dbReference type="Pfam" id="PF00314">
    <property type="entry name" value="Thaumatin"/>
    <property type="match status" value="1"/>
</dbReference>
<gene>
    <name evidence="2" type="ORF">ACFPFM_06410</name>
</gene>
<dbReference type="PANTHER" id="PTHR31013:SF12">
    <property type="entry name" value="PATHOGENESIS-RELATED PROTEIN 5-LIKE"/>
    <property type="match status" value="1"/>
</dbReference>
<organism evidence="2 3">
    <name type="scientific">Saccharothrix xinjiangensis</name>
    <dbReference type="NCBI Taxonomy" id="204798"/>
    <lineage>
        <taxon>Bacteria</taxon>
        <taxon>Bacillati</taxon>
        <taxon>Actinomycetota</taxon>
        <taxon>Actinomycetes</taxon>
        <taxon>Pseudonocardiales</taxon>
        <taxon>Pseudonocardiaceae</taxon>
        <taxon>Saccharothrix</taxon>
    </lineage>
</organism>
<dbReference type="PROSITE" id="PS51367">
    <property type="entry name" value="THAUMATIN_2"/>
    <property type="match status" value="1"/>
</dbReference>
<dbReference type="Proteomes" id="UP001595833">
    <property type="component" value="Unassembled WGS sequence"/>
</dbReference>
<reference evidence="3" key="1">
    <citation type="journal article" date="2019" name="Int. J. Syst. Evol. Microbiol.">
        <title>The Global Catalogue of Microorganisms (GCM) 10K type strain sequencing project: providing services to taxonomists for standard genome sequencing and annotation.</title>
        <authorList>
            <consortium name="The Broad Institute Genomics Platform"/>
            <consortium name="The Broad Institute Genome Sequencing Center for Infectious Disease"/>
            <person name="Wu L."/>
            <person name="Ma J."/>
        </authorList>
    </citation>
    <scope>NUCLEOTIDE SEQUENCE [LARGE SCALE GENOMIC DNA]</scope>
    <source>
        <strain evidence="3">KCTC 12848</strain>
    </source>
</reference>
<keyword evidence="3" id="KW-1185">Reference proteome</keyword>
<comment type="caution">
    <text evidence="2">The sequence shown here is derived from an EMBL/GenBank/DDBJ whole genome shotgun (WGS) entry which is preliminary data.</text>
</comment>
<dbReference type="RefSeq" id="WP_344038508.1">
    <property type="nucleotide sequence ID" value="NZ_BAAAKE010000011.1"/>
</dbReference>
<dbReference type="InterPro" id="IPR001938">
    <property type="entry name" value="Thaumatin"/>
</dbReference>
<dbReference type="Gene3D" id="2.60.110.10">
    <property type="entry name" value="Thaumatin"/>
    <property type="match status" value="1"/>
</dbReference>
<name>A0ABV9XTE8_9PSEU</name>
<evidence type="ECO:0000256" key="1">
    <source>
        <dbReference type="SAM" id="SignalP"/>
    </source>
</evidence>
<feature type="chain" id="PRO_5047382096" evidence="1">
    <location>
        <begin position="26"/>
        <end position="246"/>
    </location>
</feature>
<proteinExistence type="predicted"/>
<accession>A0ABV9XTE8</accession>
<feature type="signal peptide" evidence="1">
    <location>
        <begin position="1"/>
        <end position="25"/>
    </location>
</feature>
<dbReference type="SUPFAM" id="SSF49870">
    <property type="entry name" value="Osmotin, thaumatin-like protein"/>
    <property type="match status" value="1"/>
</dbReference>
<evidence type="ECO:0000313" key="2">
    <source>
        <dbReference type="EMBL" id="MFC5053391.1"/>
    </source>
</evidence>
<keyword evidence="1" id="KW-0732">Signal</keyword>